<organism evidence="1 2">
    <name type="scientific">Neophaeococcomyces mojaviensis</name>
    <dbReference type="NCBI Taxonomy" id="3383035"/>
    <lineage>
        <taxon>Eukaryota</taxon>
        <taxon>Fungi</taxon>
        <taxon>Dikarya</taxon>
        <taxon>Ascomycota</taxon>
        <taxon>Pezizomycotina</taxon>
        <taxon>Eurotiomycetes</taxon>
        <taxon>Chaetothyriomycetidae</taxon>
        <taxon>Chaetothyriales</taxon>
        <taxon>Chaetothyriales incertae sedis</taxon>
        <taxon>Neophaeococcomyces</taxon>
    </lineage>
</organism>
<gene>
    <name evidence="1" type="ORF">H2198_008628</name>
</gene>
<dbReference type="Proteomes" id="UP001172386">
    <property type="component" value="Unassembled WGS sequence"/>
</dbReference>
<dbReference type="EMBL" id="JAPDRQ010000216">
    <property type="protein sequence ID" value="KAJ9652123.1"/>
    <property type="molecule type" value="Genomic_DNA"/>
</dbReference>
<evidence type="ECO:0000313" key="2">
    <source>
        <dbReference type="Proteomes" id="UP001172386"/>
    </source>
</evidence>
<sequence length="264" mass="29652">MQTKVMENPKEWKTKSRTSKQQYKKKIATCRQRRVKCDETKPTCRNCDKSRRQCASYQPAALQRPQQGSQSTEVDPSFYQYQTPPAVFPSMHVQFPPSSPKQSLEGISPSFSPAQPQSPFATALSIPPNHADHEWSYRSEYSCVDDGARWSPGQGSWVSASMSSSQPLPYGMHAFIIPALRSTAYLPCPGRQSPWPPSLDTIHQQNDAMSQWASSISRQWDHSATRTNPGKLPSMGERLDLSKGNLSAAFTAKHFFIPPTEHHQ</sequence>
<proteinExistence type="predicted"/>
<accession>A0ACC2ZWQ3</accession>
<name>A0ACC2ZWQ3_9EURO</name>
<reference evidence="1" key="1">
    <citation type="submission" date="2022-10" db="EMBL/GenBank/DDBJ databases">
        <title>Culturing micro-colonial fungi from biological soil crusts in the Mojave desert and describing Neophaeococcomyces mojavensis, and introducing the new genera and species Taxawa tesnikishii.</title>
        <authorList>
            <person name="Kurbessoian T."/>
            <person name="Stajich J.E."/>
        </authorList>
    </citation>
    <scope>NUCLEOTIDE SEQUENCE</scope>
    <source>
        <strain evidence="1">JES_112</strain>
    </source>
</reference>
<evidence type="ECO:0000313" key="1">
    <source>
        <dbReference type="EMBL" id="KAJ9652123.1"/>
    </source>
</evidence>
<comment type="caution">
    <text evidence="1">The sequence shown here is derived from an EMBL/GenBank/DDBJ whole genome shotgun (WGS) entry which is preliminary data.</text>
</comment>
<keyword evidence="2" id="KW-1185">Reference proteome</keyword>
<protein>
    <submittedName>
        <fullName evidence="1">Uncharacterized protein</fullName>
    </submittedName>
</protein>